<evidence type="ECO:0000313" key="7">
    <source>
        <dbReference type="Proteomes" id="UP000094828"/>
    </source>
</evidence>
<dbReference type="EMBL" id="LYDR01000090">
    <property type="protein sequence ID" value="ODA31242.1"/>
    <property type="molecule type" value="Genomic_DNA"/>
</dbReference>
<evidence type="ECO:0000256" key="1">
    <source>
        <dbReference type="ARBA" id="ARBA00005589"/>
    </source>
</evidence>
<evidence type="ECO:0000313" key="6">
    <source>
        <dbReference type="EMBL" id="ODA31242.1"/>
    </source>
</evidence>
<dbReference type="Gene3D" id="4.10.640.10">
    <property type="entry name" value="Ribosomal protein S18"/>
    <property type="match status" value="1"/>
</dbReference>
<dbReference type="PANTHER" id="PTHR13479:SF40">
    <property type="entry name" value="SMALL RIBOSOMAL SUBUNIT PROTEIN BS18M"/>
    <property type="match status" value="1"/>
</dbReference>
<name>A0A1C3EDB3_9PLAN</name>
<dbReference type="SUPFAM" id="SSF46911">
    <property type="entry name" value="Ribosomal protein S18"/>
    <property type="match status" value="1"/>
</dbReference>
<gene>
    <name evidence="4" type="primary">rpsR</name>
    <name evidence="6" type="ORF">A6X21_22470</name>
</gene>
<dbReference type="HAMAP" id="MF_00270">
    <property type="entry name" value="Ribosomal_bS18"/>
    <property type="match status" value="1"/>
</dbReference>
<evidence type="ECO:0000256" key="3">
    <source>
        <dbReference type="ARBA" id="ARBA00023274"/>
    </source>
</evidence>
<dbReference type="Pfam" id="PF01084">
    <property type="entry name" value="Ribosomal_S18"/>
    <property type="match status" value="1"/>
</dbReference>
<dbReference type="PRINTS" id="PR00974">
    <property type="entry name" value="RIBOSOMALS18"/>
</dbReference>
<evidence type="ECO:0000256" key="4">
    <source>
        <dbReference type="HAMAP-Rule" id="MF_00270"/>
    </source>
</evidence>
<dbReference type="OrthoDB" id="9812008at2"/>
<keyword evidence="3 4" id="KW-0687">Ribonucleoprotein</keyword>
<organism evidence="6 7">
    <name type="scientific">Planctopirus hydrillae</name>
    <dbReference type="NCBI Taxonomy" id="1841610"/>
    <lineage>
        <taxon>Bacteria</taxon>
        <taxon>Pseudomonadati</taxon>
        <taxon>Planctomycetota</taxon>
        <taxon>Planctomycetia</taxon>
        <taxon>Planctomycetales</taxon>
        <taxon>Planctomycetaceae</taxon>
        <taxon>Planctopirus</taxon>
    </lineage>
</organism>
<keyword evidence="4" id="KW-0694">RNA-binding</keyword>
<dbReference type="GO" id="GO:0006412">
    <property type="term" value="P:translation"/>
    <property type="evidence" value="ECO:0007669"/>
    <property type="project" value="UniProtKB-UniRule"/>
</dbReference>
<dbReference type="InterPro" id="IPR001648">
    <property type="entry name" value="Ribosomal_bS18"/>
</dbReference>
<comment type="subunit">
    <text evidence="4">Part of the 30S ribosomal subunit. Forms a tight heterodimer with protein bS6.</text>
</comment>
<dbReference type="PANTHER" id="PTHR13479">
    <property type="entry name" value="30S RIBOSOMAL PROTEIN S18"/>
    <property type="match status" value="1"/>
</dbReference>
<sequence length="94" mass="11217">MAQYTKTEIKKLRKKRQRLKKKLKCRFCPDGCDKPPRPIFVDYKDLKTLRQMIDREGNLLARRKTGTCVKYQRVVRDAVLRARFMGLLPYVAEE</sequence>
<comment type="function">
    <text evidence="4">Binds as a heterodimer with protein bS6 to the central domain of the 16S rRNA, where it helps stabilize the platform of the 30S subunit.</text>
</comment>
<comment type="caution">
    <text evidence="6">The sequence shown here is derived from an EMBL/GenBank/DDBJ whole genome shotgun (WGS) entry which is preliminary data.</text>
</comment>
<dbReference type="GO" id="GO:0003735">
    <property type="term" value="F:structural constituent of ribosome"/>
    <property type="evidence" value="ECO:0007669"/>
    <property type="project" value="InterPro"/>
</dbReference>
<evidence type="ECO:0000256" key="2">
    <source>
        <dbReference type="ARBA" id="ARBA00022980"/>
    </source>
</evidence>
<dbReference type="RefSeq" id="WP_068847834.1">
    <property type="nucleotide sequence ID" value="NZ_LYDR01000090.1"/>
</dbReference>
<accession>A0A1C3EDB3</accession>
<dbReference type="STRING" id="1841610.A6X21_22470"/>
<keyword evidence="7" id="KW-1185">Reference proteome</keyword>
<dbReference type="NCBIfam" id="TIGR00165">
    <property type="entry name" value="S18"/>
    <property type="match status" value="1"/>
</dbReference>
<evidence type="ECO:0000256" key="5">
    <source>
        <dbReference type="RuleBase" id="RU003910"/>
    </source>
</evidence>
<comment type="similarity">
    <text evidence="1 4 5">Belongs to the bacterial ribosomal protein bS18 family.</text>
</comment>
<dbReference type="AlphaFoldDB" id="A0A1C3EDB3"/>
<dbReference type="GO" id="GO:0070181">
    <property type="term" value="F:small ribosomal subunit rRNA binding"/>
    <property type="evidence" value="ECO:0007669"/>
    <property type="project" value="TreeGrafter"/>
</dbReference>
<reference evidence="6 7" key="1">
    <citation type="submission" date="2016-05" db="EMBL/GenBank/DDBJ databases">
        <title>Genomic and physiological characterization of Planctopirus sp. isolated from fresh water lake.</title>
        <authorList>
            <person name="Subhash Y."/>
            <person name="Ramana C."/>
        </authorList>
    </citation>
    <scope>NUCLEOTIDE SEQUENCE [LARGE SCALE GENOMIC DNA]</scope>
    <source>
        <strain evidence="6 7">JC280</strain>
    </source>
</reference>
<proteinExistence type="inferred from homology"/>
<dbReference type="Proteomes" id="UP000094828">
    <property type="component" value="Unassembled WGS sequence"/>
</dbReference>
<dbReference type="InterPro" id="IPR036870">
    <property type="entry name" value="Ribosomal_bS18_sf"/>
</dbReference>
<keyword evidence="4" id="KW-0699">rRNA-binding</keyword>
<keyword evidence="2 4" id="KW-0689">Ribosomal protein</keyword>
<protein>
    <recommendedName>
        <fullName evidence="4">Small ribosomal subunit protein bS18</fullName>
    </recommendedName>
</protein>
<dbReference type="GO" id="GO:0022627">
    <property type="term" value="C:cytosolic small ribosomal subunit"/>
    <property type="evidence" value="ECO:0007669"/>
    <property type="project" value="TreeGrafter"/>
</dbReference>